<comment type="function">
    <text evidence="4">Required for high-level post-exponential phase expression of a series of secreted proteins.</text>
</comment>
<dbReference type="SMART" id="SM00448">
    <property type="entry name" value="REC"/>
    <property type="match status" value="1"/>
</dbReference>
<dbReference type="EMBL" id="ADDO01000069">
    <property type="protein sequence ID" value="EFA89290.1"/>
    <property type="molecule type" value="Genomic_DNA"/>
</dbReference>
<evidence type="ECO:0000259" key="7">
    <source>
        <dbReference type="PROSITE" id="PS50930"/>
    </source>
</evidence>
<dbReference type="Proteomes" id="UP000005711">
    <property type="component" value="Unassembled WGS sequence"/>
</dbReference>
<accession>D1VW01</accession>
<evidence type="ECO:0000313" key="9">
    <source>
        <dbReference type="Proteomes" id="UP000005711"/>
    </source>
</evidence>
<feature type="domain" description="HTH LytTR-type" evidence="7">
    <location>
        <begin position="138"/>
        <end position="239"/>
    </location>
</feature>
<dbReference type="RefSeq" id="WP_004826416.1">
    <property type="nucleotide sequence ID" value="NZ_ADDO01000069.1"/>
</dbReference>
<keyword evidence="2" id="KW-0902">Two-component regulatory system</keyword>
<protein>
    <submittedName>
        <fullName evidence="8">LytTr DNA-binding domain protein</fullName>
    </submittedName>
</protein>
<dbReference type="InterPro" id="IPR046947">
    <property type="entry name" value="LytR-like"/>
</dbReference>
<dbReference type="eggNOG" id="COG3279">
    <property type="taxonomic scope" value="Bacteria"/>
</dbReference>
<dbReference type="Pfam" id="PF00072">
    <property type="entry name" value="Response_reg"/>
    <property type="match status" value="1"/>
</dbReference>
<name>D1VW01_9FIRM</name>
<dbReference type="GO" id="GO:0000156">
    <property type="term" value="F:phosphorelay response regulator activity"/>
    <property type="evidence" value="ECO:0007669"/>
    <property type="project" value="InterPro"/>
</dbReference>
<gene>
    <name evidence="8" type="ORF">HMPREF0628_0966</name>
</gene>
<evidence type="ECO:0000256" key="5">
    <source>
        <dbReference type="PROSITE-ProRule" id="PRU00169"/>
    </source>
</evidence>
<dbReference type="PANTHER" id="PTHR37299">
    <property type="entry name" value="TRANSCRIPTIONAL REGULATOR-RELATED"/>
    <property type="match status" value="1"/>
</dbReference>
<dbReference type="Pfam" id="PF04397">
    <property type="entry name" value="LytTR"/>
    <property type="match status" value="1"/>
</dbReference>
<evidence type="ECO:0000256" key="2">
    <source>
        <dbReference type="ARBA" id="ARBA00023012"/>
    </source>
</evidence>
<dbReference type="PROSITE" id="PS50930">
    <property type="entry name" value="HTH_LYTTR"/>
    <property type="match status" value="1"/>
</dbReference>
<dbReference type="SMART" id="SM00850">
    <property type="entry name" value="LytTR"/>
    <property type="match status" value="1"/>
</dbReference>
<dbReference type="GO" id="GO:0003677">
    <property type="term" value="F:DNA binding"/>
    <property type="evidence" value="ECO:0007669"/>
    <property type="project" value="UniProtKB-KW"/>
</dbReference>
<keyword evidence="5" id="KW-0597">Phosphoprotein</keyword>
<keyword evidence="3" id="KW-0010">Activator</keyword>
<evidence type="ECO:0000259" key="6">
    <source>
        <dbReference type="PROSITE" id="PS50110"/>
    </source>
</evidence>
<sequence>MIPIIICEDDDVQREFLENFIRSFLEKENFKGEILLSSSSAKEVISFIVNNSIKKAIYILDIELKNNENGLLLAEEIKEYDRSSYIIFLTGHESYLKESFLFKTEALDFILKSDENTLRKRLTQDINYILKNETYPIISFTYKNEKINLPISKINYISTSYFDHELIIHAIDKNYSSRGNLKQIAYDFPEFLFIHRSIVVNSSNIFDINFKKRLIIFKNLDEVRGSVRKFKNFLEVYKGKVR</sequence>
<evidence type="ECO:0000256" key="4">
    <source>
        <dbReference type="ARBA" id="ARBA00037164"/>
    </source>
</evidence>
<evidence type="ECO:0000256" key="1">
    <source>
        <dbReference type="ARBA" id="ARBA00022490"/>
    </source>
</evidence>
<keyword evidence="9" id="KW-1185">Reference proteome</keyword>
<dbReference type="PANTHER" id="PTHR37299:SF3">
    <property type="entry name" value="STAGE 0 SPORULATION PROTEIN A HOMOLOG"/>
    <property type="match status" value="1"/>
</dbReference>
<dbReference type="Gene3D" id="2.40.50.1020">
    <property type="entry name" value="LytTr DNA-binding domain"/>
    <property type="match status" value="1"/>
</dbReference>
<feature type="modified residue" description="4-aspartylphosphate" evidence="5">
    <location>
        <position position="61"/>
    </location>
</feature>
<evidence type="ECO:0000256" key="3">
    <source>
        <dbReference type="ARBA" id="ARBA00023159"/>
    </source>
</evidence>
<dbReference type="InterPro" id="IPR011006">
    <property type="entry name" value="CheY-like_superfamily"/>
</dbReference>
<dbReference type="AlphaFoldDB" id="D1VW01"/>
<dbReference type="SUPFAM" id="SSF52172">
    <property type="entry name" value="CheY-like"/>
    <property type="match status" value="1"/>
</dbReference>
<keyword evidence="1" id="KW-0963">Cytoplasm</keyword>
<dbReference type="Gene3D" id="3.40.50.2300">
    <property type="match status" value="1"/>
</dbReference>
<keyword evidence="8" id="KW-0238">DNA-binding</keyword>
<reference evidence="8 9" key="1">
    <citation type="submission" date="2009-12" db="EMBL/GenBank/DDBJ databases">
        <title>Genome Sequence of Peptoniphilus lacrimalis 315-B.</title>
        <authorList>
            <person name="Durkin A.S."/>
            <person name="Madupu R."/>
            <person name="Torralba M."/>
            <person name="Methe B."/>
            <person name="Sutton G."/>
            <person name="Strausberg R.L."/>
            <person name="Nelson K.E."/>
        </authorList>
    </citation>
    <scope>NUCLEOTIDE SEQUENCE [LARGE SCALE GENOMIC DNA]</scope>
    <source>
        <strain evidence="8 9">315-B</strain>
    </source>
</reference>
<dbReference type="PROSITE" id="PS50110">
    <property type="entry name" value="RESPONSE_REGULATORY"/>
    <property type="match status" value="1"/>
</dbReference>
<dbReference type="InterPro" id="IPR007492">
    <property type="entry name" value="LytTR_DNA-bd_dom"/>
</dbReference>
<proteinExistence type="predicted"/>
<comment type="caution">
    <text evidence="8">The sequence shown here is derived from an EMBL/GenBank/DDBJ whole genome shotgun (WGS) entry which is preliminary data.</text>
</comment>
<dbReference type="InterPro" id="IPR001789">
    <property type="entry name" value="Sig_transdc_resp-reg_receiver"/>
</dbReference>
<evidence type="ECO:0000313" key="8">
    <source>
        <dbReference type="EMBL" id="EFA89290.1"/>
    </source>
</evidence>
<organism evidence="8 9">
    <name type="scientific">Peptoniphilus lacrimalis 315-B</name>
    <dbReference type="NCBI Taxonomy" id="596330"/>
    <lineage>
        <taxon>Bacteria</taxon>
        <taxon>Bacillati</taxon>
        <taxon>Bacillota</taxon>
        <taxon>Tissierellia</taxon>
        <taxon>Tissierellales</taxon>
        <taxon>Peptoniphilaceae</taxon>
        <taxon>Peptoniphilus</taxon>
    </lineage>
</organism>
<feature type="domain" description="Response regulatory" evidence="6">
    <location>
        <begin position="3"/>
        <end position="127"/>
    </location>
</feature>